<sequence>MYIQKVISYKNSWDSAKKSHQHELDEIVSAFSDYITNNVILEQSERLNPRTIWEKALYDRGWQLVEKTHYSIDGRRIPVGQIGPVKNGIGAQITFGFNDTLSRWIFQQSALAIRHSLITLPVLCVLMSESSRRSHNERQMVNRATFEQHQDQLEILSPLSHGFPFLILGISDQAPLVEPQVIEIKSDVQARSEAAIINRCIKFAPEYQQAGLGILNYFGTYLREQYPHEDATISIEQHGLNVRLIIETPNGKSEVIEKALHEYELIVSGKEAPEKFTNNDKVILEMRAEIRMFKARVEFSQDVLGLKDKQIDQLMSLISLGLSKPSPVVIDFKPTINNSNSLIINQNIASALGSISELVELLPQASQENLMLTEVAGSLEAIEMESDPASVCKSPAMSKFRRVLDKFLDASDSANAAINKIENGFDVVKDLARKYNSIAEWCGLPVIPSVFIK</sequence>
<dbReference type="RefSeq" id="WP_181375211.1">
    <property type="nucleotide sequence ID" value="NZ_MG869619.1"/>
</dbReference>
<proteinExistence type="predicted"/>
<keyword evidence="1" id="KW-0614">Plasmid</keyword>
<dbReference type="AlphaFoldDB" id="A0A2S1FJ29"/>
<accession>A0A2S1FJ29</accession>
<dbReference type="EMBL" id="MG869619">
    <property type="protein sequence ID" value="AWD72196.1"/>
    <property type="molecule type" value="Genomic_DNA"/>
</dbReference>
<protein>
    <submittedName>
        <fullName evidence="1">Uncharacterized protein</fullName>
    </submittedName>
</protein>
<organism evidence="1">
    <name type="scientific">Polaromonas sp. H1N</name>
    <dbReference type="NCBI Taxonomy" id="1840283"/>
    <lineage>
        <taxon>Bacteria</taxon>
        <taxon>Pseudomonadati</taxon>
        <taxon>Pseudomonadota</taxon>
        <taxon>Betaproteobacteria</taxon>
        <taxon>Burkholderiales</taxon>
        <taxon>Comamonadaceae</taxon>
        <taxon>Polaromonas</taxon>
    </lineage>
</organism>
<reference evidence="1" key="1">
    <citation type="submission" date="2018-01" db="EMBL/GenBank/DDBJ databases">
        <title>Plasmids of psychrophilic Polaromonas spp. isolated from Arctic and Antarctic glaciers.</title>
        <authorList>
            <person name="Dziewit L."/>
            <person name="Ciok A."/>
        </authorList>
    </citation>
    <scope>NUCLEOTIDE SEQUENCE</scope>
    <source>
        <plasmid evidence="1">pH1NP1</plasmid>
    </source>
</reference>
<dbReference type="SUPFAM" id="SSF52980">
    <property type="entry name" value="Restriction endonuclease-like"/>
    <property type="match status" value="1"/>
</dbReference>
<gene>
    <name evidence="1" type="ORF">pH1NP1_p019</name>
</gene>
<evidence type="ECO:0000313" key="1">
    <source>
        <dbReference type="EMBL" id="AWD72196.1"/>
    </source>
</evidence>
<dbReference type="InterPro" id="IPR011335">
    <property type="entry name" value="Restrct_endonuc-II-like"/>
</dbReference>
<geneLocation type="plasmid" evidence="1">
    <name>pH1NP1</name>
</geneLocation>
<name>A0A2S1FJ29_9BURK</name>